<dbReference type="GO" id="GO:0005739">
    <property type="term" value="C:mitochondrion"/>
    <property type="evidence" value="ECO:0007669"/>
    <property type="project" value="TreeGrafter"/>
</dbReference>
<dbReference type="Gene3D" id="1.10.730.20">
    <property type="match status" value="1"/>
</dbReference>
<keyword evidence="10" id="KW-0175">Coiled coil</keyword>
<dbReference type="GO" id="GO:0032543">
    <property type="term" value="P:mitochondrial translation"/>
    <property type="evidence" value="ECO:0007669"/>
    <property type="project" value="TreeGrafter"/>
</dbReference>
<keyword evidence="7 9" id="KW-0030">Aminoacyl-tRNA synthetase</keyword>
<evidence type="ECO:0000256" key="8">
    <source>
        <dbReference type="ARBA" id="ARBA00032665"/>
    </source>
</evidence>
<keyword evidence="6 9" id="KW-0648">Protein biosynthesis</keyword>
<proteinExistence type="inferred from homology"/>
<feature type="coiled-coil region" evidence="10">
    <location>
        <begin position="921"/>
        <end position="948"/>
    </location>
</feature>
<dbReference type="InterPro" id="IPR002301">
    <property type="entry name" value="Ile-tRNA-ligase"/>
</dbReference>
<keyword evidence="13" id="KW-1185">Reference proteome</keyword>
<evidence type="ECO:0000313" key="14">
    <source>
        <dbReference type="WBParaSite" id="PTRK_0001675800.1"/>
    </source>
</evidence>
<dbReference type="GO" id="GO:0004822">
    <property type="term" value="F:isoleucine-tRNA ligase activity"/>
    <property type="evidence" value="ECO:0007669"/>
    <property type="project" value="UniProtKB-EC"/>
</dbReference>
<dbReference type="Gene3D" id="3.90.740.10">
    <property type="entry name" value="Valyl/Leucyl/Isoleucyl-tRNA synthetase, editing domain"/>
    <property type="match status" value="1"/>
</dbReference>
<evidence type="ECO:0000256" key="6">
    <source>
        <dbReference type="ARBA" id="ARBA00022917"/>
    </source>
</evidence>
<evidence type="ECO:0000256" key="1">
    <source>
        <dbReference type="ARBA" id="ARBA00005594"/>
    </source>
</evidence>
<dbReference type="Pfam" id="PF08264">
    <property type="entry name" value="Anticodon_1"/>
    <property type="match status" value="1"/>
</dbReference>
<dbReference type="SUPFAM" id="SSF47323">
    <property type="entry name" value="Anticodon-binding domain of a subclass of class I aminoacyl-tRNA synthetases"/>
    <property type="match status" value="1"/>
</dbReference>
<protein>
    <recommendedName>
        <fullName evidence="2">isoleucine--tRNA ligase</fullName>
        <ecNumber evidence="2">6.1.1.5</ecNumber>
    </recommendedName>
    <alternativeName>
        <fullName evidence="8">Isoleucyl-tRNA synthetase</fullName>
    </alternativeName>
</protein>
<evidence type="ECO:0000259" key="12">
    <source>
        <dbReference type="Pfam" id="PF08264"/>
    </source>
</evidence>
<dbReference type="AlphaFoldDB" id="A0A0N5A4X4"/>
<evidence type="ECO:0000256" key="3">
    <source>
        <dbReference type="ARBA" id="ARBA00022598"/>
    </source>
</evidence>
<dbReference type="PANTHER" id="PTHR42765:SF1">
    <property type="entry name" value="ISOLEUCINE--TRNA LIGASE, MITOCHONDRIAL"/>
    <property type="match status" value="1"/>
</dbReference>
<name>A0A0N5A4X4_PARTI</name>
<dbReference type="PROSITE" id="PS00178">
    <property type="entry name" value="AA_TRNA_LIGASE_I"/>
    <property type="match status" value="1"/>
</dbReference>
<comment type="similarity">
    <text evidence="1 9">Belongs to the class-I aminoacyl-tRNA synthetase family.</text>
</comment>
<feature type="domain" description="Aminoacyl-tRNA synthetase class Ia" evidence="11">
    <location>
        <begin position="70"/>
        <end position="689"/>
    </location>
</feature>
<organism evidence="13 14">
    <name type="scientific">Parastrongyloides trichosuri</name>
    <name type="common">Possum-specific nematode worm</name>
    <dbReference type="NCBI Taxonomy" id="131310"/>
    <lineage>
        <taxon>Eukaryota</taxon>
        <taxon>Metazoa</taxon>
        <taxon>Ecdysozoa</taxon>
        <taxon>Nematoda</taxon>
        <taxon>Chromadorea</taxon>
        <taxon>Rhabditida</taxon>
        <taxon>Tylenchina</taxon>
        <taxon>Panagrolaimomorpha</taxon>
        <taxon>Strongyloidoidea</taxon>
        <taxon>Strongyloididae</taxon>
        <taxon>Parastrongyloides</taxon>
    </lineage>
</organism>
<dbReference type="InterPro" id="IPR001412">
    <property type="entry name" value="aa-tRNA-synth_I_CS"/>
</dbReference>
<dbReference type="InterPro" id="IPR014729">
    <property type="entry name" value="Rossmann-like_a/b/a_fold"/>
</dbReference>
<dbReference type="GO" id="GO:0006428">
    <property type="term" value="P:isoleucyl-tRNA aminoacylation"/>
    <property type="evidence" value="ECO:0007669"/>
    <property type="project" value="InterPro"/>
</dbReference>
<dbReference type="Gene3D" id="3.40.50.620">
    <property type="entry name" value="HUPs"/>
    <property type="match status" value="2"/>
</dbReference>
<evidence type="ECO:0000256" key="9">
    <source>
        <dbReference type="RuleBase" id="RU363035"/>
    </source>
</evidence>
<dbReference type="STRING" id="131310.A0A0N5A4X4"/>
<reference evidence="14" key="1">
    <citation type="submission" date="2017-02" db="UniProtKB">
        <authorList>
            <consortium name="WormBaseParasite"/>
        </authorList>
    </citation>
    <scope>IDENTIFICATION</scope>
</reference>
<dbReference type="PRINTS" id="PR00984">
    <property type="entry name" value="TRNASYNTHILE"/>
</dbReference>
<dbReference type="SUPFAM" id="SSF50677">
    <property type="entry name" value="ValRS/IleRS/LeuRS editing domain"/>
    <property type="match status" value="1"/>
</dbReference>
<dbReference type="InterPro" id="IPR009080">
    <property type="entry name" value="tRNAsynth_Ia_anticodon-bd"/>
</dbReference>
<dbReference type="EC" id="6.1.1.5" evidence="2"/>
<dbReference type="InterPro" id="IPR050081">
    <property type="entry name" value="Ile-tRNA_ligase"/>
</dbReference>
<keyword evidence="4 9" id="KW-0547">Nucleotide-binding</keyword>
<evidence type="ECO:0000256" key="2">
    <source>
        <dbReference type="ARBA" id="ARBA00013165"/>
    </source>
</evidence>
<evidence type="ECO:0000256" key="7">
    <source>
        <dbReference type="ARBA" id="ARBA00023146"/>
    </source>
</evidence>
<dbReference type="WBParaSite" id="PTRK_0001675800.1">
    <property type="protein sequence ID" value="PTRK_0001675800.1"/>
    <property type="gene ID" value="PTRK_0001675800"/>
</dbReference>
<dbReference type="InterPro" id="IPR009008">
    <property type="entry name" value="Val/Leu/Ile-tRNA-synth_edit"/>
</dbReference>
<sequence>MLRVFGRCNYFNNIIFHCSYLSTISPALPTNEISLKKTVFLPKTTFQPRIKSELRSSLDGKIFEAGKFKDYYYWQKNDDTRKTFPKFHILDGPPYANGNVHVGHSVNKILKDFILKSKSLLGYRVTYRPGWDCHGLPIELKITKNKKSSDPLEIRKNAREVANSSIEGQKNAFIRWGVSGEWDSPYKTMDPNYVSNELKILSKLYEKGLISRSYKPVYYSPSTGTALAEAELEYNEEHISKAVYYRFPIINQEEVLKNQSGKDFQIYGLIWTTTPWTLPLNNAIAFSKKFKYLLIEPLSKENHAAPVKGMYIITESLLNEVSRAFGNCELKIHQEISSDILSKLVYKSCSFPSLGLPFLEASYVTDNMGTGLVHVSFAHGFNDFNLGKEKKLDVDCFVDDNGCYTRHLGYELEGKNVLTDGCDAALQKLKKDVIFEESYRHSYPYDWRSKKPVIIRACEQWFIDISKISKKAIEKINNNEVIVNSGGTNLASSLVGILNNRPSWCISRQRHWGVPIPSVRNIETNEIKTSKELIKKVGKLIEEKSNTDVWWSMKLEDILDDKVSNSLNITKNDKLEKGYDILDVWFDSGVAWHMIKQEFDSDKTDVVLEGLDQFRGWFQSLLLTSLAYNDKIPYKNILVHGFTVDDDGKKMSKSLGNIIDPSSITDGSLNRHALGADGLRLWVAVYGSDKYSSIKIGPSTLEELGKKIGIYRNALKFVLGCLMQYKEEVVDPQLNVLDQRILNDLNKYLDTVDKAYRAYSFGKVVAAFDSFISNFSSNYISLVRDRIYCDQVNSPSHNAAIYTLDKVGTSLCHSISPILPHLSTEFFMHHPLFKMSPEVSLRTEFNKLYANGNLFKIPNLEKTLAIIGKIYKLAGLEASKKRIDVTKKCLCIKLPQSSEEINFISDIPSSQLSEIFGVSQVSLVTGNIEKLKNNIEEIECTFKDADGRYCSRCRKYTNFSSNSLCDRCFKVVDFIVKQS</sequence>
<dbReference type="Pfam" id="PF00133">
    <property type="entry name" value="tRNA-synt_1"/>
    <property type="match status" value="1"/>
</dbReference>
<dbReference type="NCBIfam" id="TIGR00392">
    <property type="entry name" value="ileS"/>
    <property type="match status" value="1"/>
</dbReference>
<dbReference type="GO" id="GO:0002161">
    <property type="term" value="F:aminoacyl-tRNA deacylase activity"/>
    <property type="evidence" value="ECO:0007669"/>
    <property type="project" value="InterPro"/>
</dbReference>
<evidence type="ECO:0000259" key="11">
    <source>
        <dbReference type="Pfam" id="PF00133"/>
    </source>
</evidence>
<dbReference type="Proteomes" id="UP000038045">
    <property type="component" value="Unplaced"/>
</dbReference>
<dbReference type="InterPro" id="IPR013155">
    <property type="entry name" value="M/V/L/I-tRNA-synth_anticd-bd"/>
</dbReference>
<keyword evidence="3 9" id="KW-0436">Ligase</keyword>
<dbReference type="GO" id="GO:0005524">
    <property type="term" value="F:ATP binding"/>
    <property type="evidence" value="ECO:0007669"/>
    <property type="project" value="UniProtKB-KW"/>
</dbReference>
<evidence type="ECO:0000256" key="10">
    <source>
        <dbReference type="SAM" id="Coils"/>
    </source>
</evidence>
<dbReference type="SUPFAM" id="SSF52374">
    <property type="entry name" value="Nucleotidylyl transferase"/>
    <property type="match status" value="1"/>
</dbReference>
<evidence type="ECO:0000256" key="5">
    <source>
        <dbReference type="ARBA" id="ARBA00022840"/>
    </source>
</evidence>
<keyword evidence="5 9" id="KW-0067">ATP-binding</keyword>
<evidence type="ECO:0000313" key="13">
    <source>
        <dbReference type="Proteomes" id="UP000038045"/>
    </source>
</evidence>
<accession>A0A0N5A4X4</accession>
<evidence type="ECO:0000256" key="4">
    <source>
        <dbReference type="ARBA" id="ARBA00022741"/>
    </source>
</evidence>
<feature type="domain" description="Methionyl/Valyl/Leucyl/Isoleucyl-tRNA synthetase anticodon-binding" evidence="12">
    <location>
        <begin position="738"/>
        <end position="841"/>
    </location>
</feature>
<dbReference type="InterPro" id="IPR002300">
    <property type="entry name" value="aa-tRNA-synth_Ia"/>
</dbReference>
<dbReference type="PANTHER" id="PTHR42765">
    <property type="entry name" value="SOLEUCYL-TRNA SYNTHETASE"/>
    <property type="match status" value="1"/>
</dbReference>